<evidence type="ECO:0000313" key="3">
    <source>
        <dbReference type="Proteomes" id="UP000535511"/>
    </source>
</evidence>
<dbReference type="RefSeq" id="WP_179663882.1">
    <property type="nucleotide sequence ID" value="NZ_JACCBG010000001.1"/>
</dbReference>
<gene>
    <name evidence="2" type="ORF">BJZ21_002303</name>
</gene>
<protein>
    <recommendedName>
        <fullName evidence="1">GmrSD restriction endonucleases N-terminal domain-containing protein</fullName>
    </recommendedName>
</protein>
<dbReference type="PANTHER" id="PTHR39639">
    <property type="entry name" value="CHROMOSOME 16, WHOLE GENOME SHOTGUN SEQUENCE"/>
    <property type="match status" value="1"/>
</dbReference>
<reference evidence="2 3" key="1">
    <citation type="submission" date="2020-07" db="EMBL/GenBank/DDBJ databases">
        <title>Sequencing the genomes of 1000 actinobacteria strains.</title>
        <authorList>
            <person name="Klenk H.-P."/>
        </authorList>
    </citation>
    <scope>NUCLEOTIDE SEQUENCE [LARGE SCALE GENOMIC DNA]</scope>
    <source>
        <strain evidence="2 3">DSM 21350</strain>
    </source>
</reference>
<accession>A0A7Y9JAT7</accession>
<organism evidence="2 3">
    <name type="scientific">Nocardioides panaciterrulae</name>
    <dbReference type="NCBI Taxonomy" id="661492"/>
    <lineage>
        <taxon>Bacteria</taxon>
        <taxon>Bacillati</taxon>
        <taxon>Actinomycetota</taxon>
        <taxon>Actinomycetes</taxon>
        <taxon>Propionibacteriales</taxon>
        <taxon>Nocardioidaceae</taxon>
        <taxon>Nocardioides</taxon>
    </lineage>
</organism>
<keyword evidence="3" id="KW-1185">Reference proteome</keyword>
<dbReference type="PANTHER" id="PTHR39639:SF1">
    <property type="entry name" value="DUF262 DOMAIN-CONTAINING PROTEIN"/>
    <property type="match status" value="1"/>
</dbReference>
<dbReference type="Pfam" id="PF03235">
    <property type="entry name" value="GmrSD_N"/>
    <property type="match status" value="1"/>
</dbReference>
<dbReference type="AlphaFoldDB" id="A0A7Y9JAT7"/>
<dbReference type="Proteomes" id="UP000535511">
    <property type="component" value="Unassembled WGS sequence"/>
</dbReference>
<proteinExistence type="predicted"/>
<evidence type="ECO:0000259" key="1">
    <source>
        <dbReference type="Pfam" id="PF03235"/>
    </source>
</evidence>
<sequence length="348" mass="40315">MLEPLSVTRTTYTVIDFLEWQRQGSLELQPYYQRRAVWNPRVKSLLIDSLLRGFPLPLIFLHSRLDVVTSKTMRHVVDGQQRLRTILSYVDIDCLAERDEWDDFTVLRSHNREFAGLAFTQLPDETQRHILQTPLSVNVLPADVDDVTVLTIFQRMNSTGYKLNDQEIRNATYFGEFKDTAYQLAYEQYQRWLKWQVFGVQEIAQMREVELTSDLMGFLMRGIQARTKASLDGLYKSNDEAFPERPRVEDEFRAAFDYLDAIYSPSASRSGLKRFRSSAWFYTIFAVAAGAVRGQVDATPAALVERLEGAELELRKPQDLDEDVAKVLRGATADRRSREIRLEYLLSF</sequence>
<dbReference type="InterPro" id="IPR004919">
    <property type="entry name" value="GmrSD_N"/>
</dbReference>
<comment type="caution">
    <text evidence="2">The sequence shown here is derived from an EMBL/GenBank/DDBJ whole genome shotgun (WGS) entry which is preliminary data.</text>
</comment>
<feature type="domain" description="GmrSD restriction endonucleases N-terminal" evidence="1">
    <location>
        <begin position="23"/>
        <end position="174"/>
    </location>
</feature>
<name>A0A7Y9JAT7_9ACTN</name>
<dbReference type="EMBL" id="JACCBG010000001">
    <property type="protein sequence ID" value="NYD42220.1"/>
    <property type="molecule type" value="Genomic_DNA"/>
</dbReference>
<evidence type="ECO:0000313" key="2">
    <source>
        <dbReference type="EMBL" id="NYD42220.1"/>
    </source>
</evidence>